<proteinExistence type="predicted"/>
<dbReference type="PROSITE" id="PS51154">
    <property type="entry name" value="MACRO"/>
    <property type="match status" value="1"/>
</dbReference>
<evidence type="ECO:0000259" key="4">
    <source>
        <dbReference type="PROSITE" id="PS51154"/>
    </source>
</evidence>
<feature type="transmembrane region" description="Helical" evidence="3">
    <location>
        <begin position="326"/>
        <end position="348"/>
    </location>
</feature>
<reference evidence="5 6" key="1">
    <citation type="submission" date="2018-10" db="EMBL/GenBank/DDBJ databases">
        <title>A high-quality apple genome assembly.</title>
        <authorList>
            <person name="Hu J."/>
        </authorList>
    </citation>
    <scope>NUCLEOTIDE SEQUENCE [LARGE SCALE GENOMIC DNA]</scope>
    <source>
        <strain evidence="6">cv. HFTH1</strain>
        <tissue evidence="5">Young leaf</tissue>
    </source>
</reference>
<dbReference type="SUPFAM" id="SSF103481">
    <property type="entry name" value="Multidrug resistance efflux transporter EmrE"/>
    <property type="match status" value="1"/>
</dbReference>
<keyword evidence="6" id="KW-1185">Reference proteome</keyword>
<evidence type="ECO:0000256" key="3">
    <source>
        <dbReference type="SAM" id="Phobius"/>
    </source>
</evidence>
<comment type="subcellular location">
    <subcellularLocation>
        <location evidence="1">Membrane</location>
        <topology evidence="1">Multi-pass membrane protein</topology>
    </subcellularLocation>
</comment>
<feature type="transmembrane region" description="Helical" evidence="3">
    <location>
        <begin position="265"/>
        <end position="287"/>
    </location>
</feature>
<keyword evidence="3" id="KW-0812">Transmembrane</keyword>
<feature type="transmembrane region" description="Helical" evidence="3">
    <location>
        <begin position="450"/>
        <end position="469"/>
    </location>
</feature>
<dbReference type="InterPro" id="IPR037185">
    <property type="entry name" value="EmrE-like"/>
</dbReference>
<keyword evidence="3" id="KW-0472">Membrane</keyword>
<feature type="transmembrane region" description="Helical" evidence="3">
    <location>
        <begin position="382"/>
        <end position="411"/>
    </location>
</feature>
<protein>
    <recommendedName>
        <fullName evidence="4">Macro domain-containing protein</fullName>
    </recommendedName>
</protein>
<feature type="transmembrane region" description="Helical" evidence="3">
    <location>
        <begin position="423"/>
        <end position="444"/>
    </location>
</feature>
<evidence type="ECO:0000256" key="1">
    <source>
        <dbReference type="ARBA" id="ARBA00004141"/>
    </source>
</evidence>
<organism evidence="5 6">
    <name type="scientific">Malus domestica</name>
    <name type="common">Apple</name>
    <name type="synonym">Pyrus malus</name>
    <dbReference type="NCBI Taxonomy" id="3750"/>
    <lineage>
        <taxon>Eukaryota</taxon>
        <taxon>Viridiplantae</taxon>
        <taxon>Streptophyta</taxon>
        <taxon>Embryophyta</taxon>
        <taxon>Tracheophyta</taxon>
        <taxon>Spermatophyta</taxon>
        <taxon>Magnoliopsida</taxon>
        <taxon>eudicotyledons</taxon>
        <taxon>Gunneridae</taxon>
        <taxon>Pentapetalae</taxon>
        <taxon>rosids</taxon>
        <taxon>fabids</taxon>
        <taxon>Rosales</taxon>
        <taxon>Rosaceae</taxon>
        <taxon>Amygdaloideae</taxon>
        <taxon>Maleae</taxon>
        <taxon>Malus</taxon>
    </lineage>
</organism>
<dbReference type="Proteomes" id="UP000290289">
    <property type="component" value="Chromosome 1"/>
</dbReference>
<gene>
    <name evidence="5" type="ORF">DVH24_022871</name>
</gene>
<dbReference type="SMART" id="SM00506">
    <property type="entry name" value="A1pp"/>
    <property type="match status" value="1"/>
</dbReference>
<feature type="region of interest" description="Disordered" evidence="2">
    <location>
        <begin position="479"/>
        <end position="510"/>
    </location>
</feature>
<name>A0A498KMI9_MALDO</name>
<evidence type="ECO:0000313" key="5">
    <source>
        <dbReference type="EMBL" id="RXI08727.1"/>
    </source>
</evidence>
<evidence type="ECO:0000313" key="6">
    <source>
        <dbReference type="Proteomes" id="UP000290289"/>
    </source>
</evidence>
<accession>A0A498KMI9</accession>
<feature type="domain" description="Macro" evidence="4">
    <location>
        <begin position="41"/>
        <end position="226"/>
    </location>
</feature>
<feature type="transmembrane region" description="Helical" evidence="3">
    <location>
        <begin position="355"/>
        <end position="376"/>
    </location>
</feature>
<dbReference type="AlphaFoldDB" id="A0A498KMI9"/>
<feature type="transmembrane region" description="Helical" evidence="3">
    <location>
        <begin position="236"/>
        <end position="259"/>
    </location>
</feature>
<dbReference type="Gene3D" id="3.40.220.10">
    <property type="entry name" value="Leucine Aminopeptidase, subunit E, domain 1"/>
    <property type="match status" value="1"/>
</dbReference>
<keyword evidence="3" id="KW-1133">Transmembrane helix</keyword>
<dbReference type="CDD" id="cd02908">
    <property type="entry name" value="Macro_OAADPr_deacetylase"/>
    <property type="match status" value="1"/>
</dbReference>
<dbReference type="InterPro" id="IPR043472">
    <property type="entry name" value="Macro_dom-like"/>
</dbReference>
<evidence type="ECO:0000256" key="2">
    <source>
        <dbReference type="SAM" id="MobiDB-lite"/>
    </source>
</evidence>
<dbReference type="Pfam" id="PF01661">
    <property type="entry name" value="Macro"/>
    <property type="match status" value="1"/>
</dbReference>
<dbReference type="InterPro" id="IPR004853">
    <property type="entry name" value="Sugar_P_trans_dom"/>
</dbReference>
<feature type="transmembrane region" description="Helical" evidence="3">
    <location>
        <begin position="299"/>
        <end position="320"/>
    </location>
</feature>
<dbReference type="EMBL" id="RDQH01000327">
    <property type="protein sequence ID" value="RXI08727.1"/>
    <property type="molecule type" value="Genomic_DNA"/>
</dbReference>
<dbReference type="Pfam" id="PF03151">
    <property type="entry name" value="TPT"/>
    <property type="match status" value="1"/>
</dbReference>
<dbReference type="PANTHER" id="PTHR11106:SF27">
    <property type="entry name" value="MACRO DOMAIN-CONTAINING PROTEIN"/>
    <property type="match status" value="1"/>
</dbReference>
<dbReference type="PANTHER" id="PTHR11106">
    <property type="entry name" value="GANGLIOSIDE INDUCED DIFFERENTIATION ASSOCIATED PROTEIN 2-RELATED"/>
    <property type="match status" value="1"/>
</dbReference>
<dbReference type="SUPFAM" id="SSF52949">
    <property type="entry name" value="Macro domain-like"/>
    <property type="match status" value="1"/>
</dbReference>
<comment type="caution">
    <text evidence="5">The sequence shown here is derived from an EMBL/GenBank/DDBJ whole genome shotgun (WGS) entry which is preliminary data.</text>
</comment>
<dbReference type="InterPro" id="IPR002589">
    <property type="entry name" value="Macro_dom"/>
</dbReference>
<sequence>MPSYLCRASRFLSSAPTIRLASSNPARFRCSVKLSTMSNGEGAVRFPLSASSTLVIQKGDITKWSVDGSTDAIVNPANEGMLGGGGADGAIHRAAGPDLLQACYSVPEVRPRVRCPTGEARITPGFKLPASHVIHTVGPVYRSGSNPETFLSAAYRNSLTLAKSNNLQHIAFPAISCGVYGYPYDEAATVSISTIKEFADGLKEVHFVLFADDIYDVWLEVGLEAKKMGEGARFQLGTVGALTLSVVSSVSIVICNKALISSLGFTFATTLTSWHLLVTFCSLHVALKMKFFEHKPLDQTTVTGFGILNGISIGLLNLSLGFNSVGFYQMTKLAIIPCTVLLETLFLAKKFSRSIQIALLVLLLGVGIATVTDVQLNVLGSILSLLAVITTCVAQIVFIIISCLISVSVNFSTFLVIGKTSPVTYQVLGHLKTCLVLAFGYILLHDPFDWRNILGILVALAGMVLYSYFCTREGQKKAAEEATQPPQAGEGESDPLMGVENGSGVGTDSATQIAPVWKLNKDLHA</sequence>